<name>A0A0A8ZNK1_ARUDO</name>
<sequence length="28" mass="3120">MIRLWGCPPDLILAVLLEPVPEGDHHVV</sequence>
<evidence type="ECO:0000313" key="1">
    <source>
        <dbReference type="EMBL" id="JAD39258.1"/>
    </source>
</evidence>
<organism evidence="1">
    <name type="scientific">Arundo donax</name>
    <name type="common">Giant reed</name>
    <name type="synonym">Donax arundinaceus</name>
    <dbReference type="NCBI Taxonomy" id="35708"/>
    <lineage>
        <taxon>Eukaryota</taxon>
        <taxon>Viridiplantae</taxon>
        <taxon>Streptophyta</taxon>
        <taxon>Embryophyta</taxon>
        <taxon>Tracheophyta</taxon>
        <taxon>Spermatophyta</taxon>
        <taxon>Magnoliopsida</taxon>
        <taxon>Liliopsida</taxon>
        <taxon>Poales</taxon>
        <taxon>Poaceae</taxon>
        <taxon>PACMAD clade</taxon>
        <taxon>Arundinoideae</taxon>
        <taxon>Arundineae</taxon>
        <taxon>Arundo</taxon>
    </lineage>
</organism>
<reference evidence="1" key="1">
    <citation type="submission" date="2014-09" db="EMBL/GenBank/DDBJ databases">
        <authorList>
            <person name="Magalhaes I.L.F."/>
            <person name="Oliveira U."/>
            <person name="Santos F.R."/>
            <person name="Vidigal T.H.D.A."/>
            <person name="Brescovit A.D."/>
            <person name="Santos A.J."/>
        </authorList>
    </citation>
    <scope>NUCLEOTIDE SEQUENCE</scope>
    <source>
        <tissue evidence="1">Shoot tissue taken approximately 20 cm above the soil surface</tissue>
    </source>
</reference>
<accession>A0A0A8ZNK1</accession>
<reference evidence="1" key="2">
    <citation type="journal article" date="2015" name="Data Brief">
        <title>Shoot transcriptome of the giant reed, Arundo donax.</title>
        <authorList>
            <person name="Barrero R.A."/>
            <person name="Guerrero F.D."/>
            <person name="Moolhuijzen P."/>
            <person name="Goolsby J.A."/>
            <person name="Tidwell J."/>
            <person name="Bellgard S.E."/>
            <person name="Bellgard M.I."/>
        </authorList>
    </citation>
    <scope>NUCLEOTIDE SEQUENCE</scope>
    <source>
        <tissue evidence="1">Shoot tissue taken approximately 20 cm above the soil surface</tissue>
    </source>
</reference>
<protein>
    <submittedName>
        <fullName evidence="1">Uncharacterized protein</fullName>
    </submittedName>
</protein>
<dbReference type="AlphaFoldDB" id="A0A0A8ZNK1"/>
<proteinExistence type="predicted"/>
<dbReference type="EMBL" id="GBRH01258637">
    <property type="protein sequence ID" value="JAD39258.1"/>
    <property type="molecule type" value="Transcribed_RNA"/>
</dbReference>